<dbReference type="InterPro" id="IPR029058">
    <property type="entry name" value="AB_hydrolase_fold"/>
</dbReference>
<dbReference type="Gene3D" id="3.40.50.1820">
    <property type="entry name" value="alpha/beta hydrolase"/>
    <property type="match status" value="1"/>
</dbReference>
<name>A0ABY1QRR7_9SPHN</name>
<protein>
    <submittedName>
        <fullName evidence="1">Pimeloyl-ACP methyl ester carboxylesterase</fullName>
    </submittedName>
</protein>
<dbReference type="SUPFAM" id="SSF53474">
    <property type="entry name" value="alpha/beta-Hydrolases"/>
    <property type="match status" value="1"/>
</dbReference>
<evidence type="ECO:0000313" key="1">
    <source>
        <dbReference type="EMBL" id="SMP79019.1"/>
    </source>
</evidence>
<proteinExistence type="predicted"/>
<organism evidence="1 2">
    <name type="scientific">Novosphingobium panipatense</name>
    <dbReference type="NCBI Taxonomy" id="428991"/>
    <lineage>
        <taxon>Bacteria</taxon>
        <taxon>Pseudomonadati</taxon>
        <taxon>Pseudomonadota</taxon>
        <taxon>Alphaproteobacteria</taxon>
        <taxon>Sphingomonadales</taxon>
        <taxon>Sphingomonadaceae</taxon>
        <taxon>Novosphingobium</taxon>
    </lineage>
</organism>
<dbReference type="RefSeq" id="WP_283406884.1">
    <property type="nucleotide sequence ID" value="NZ_FXUI01000012.1"/>
</dbReference>
<accession>A0ABY1QRR7</accession>
<evidence type="ECO:0000313" key="2">
    <source>
        <dbReference type="Proteomes" id="UP001157910"/>
    </source>
</evidence>
<dbReference type="EMBL" id="FXUI01000012">
    <property type="protein sequence ID" value="SMP79019.1"/>
    <property type="molecule type" value="Genomic_DNA"/>
</dbReference>
<sequence>MPRIDVGGIGIAYELLGPQNAPAIALTPGGRFTMDVPGLREMAQAFVDAGYRALIYDRPNCGLSDACLLGDSESEMQAEGLAGLIRKLELGPTVIAGGSGGSRVSMLAAARDPDICSHLVLWWISGDPIGLMQLATYYCGEAATLASVGGMEAVLKATSWAENLAKSDQARTFILAQNPDKFIAVMQKWAAAYAPSAITPVPGMLPRDFARLTMPTLVFRSGRSDLSHTRATSEWVHRLVPQSLILDPPWEDDEWNRRSAQTMSGAEGHTLFRSWPRLVPLILDFVENAAAKPVEAR</sequence>
<reference evidence="1 2" key="1">
    <citation type="submission" date="2017-05" db="EMBL/GenBank/DDBJ databases">
        <authorList>
            <person name="Varghese N."/>
            <person name="Submissions S."/>
        </authorList>
    </citation>
    <scope>NUCLEOTIDE SEQUENCE [LARGE SCALE GENOMIC DNA]</scope>
    <source>
        <strain evidence="1 2">SM16</strain>
    </source>
</reference>
<gene>
    <name evidence="1" type="ORF">SAMN06296065_11235</name>
</gene>
<keyword evidence="2" id="KW-1185">Reference proteome</keyword>
<comment type="caution">
    <text evidence="1">The sequence shown here is derived from an EMBL/GenBank/DDBJ whole genome shotgun (WGS) entry which is preliminary data.</text>
</comment>
<dbReference type="Proteomes" id="UP001157910">
    <property type="component" value="Unassembled WGS sequence"/>
</dbReference>